<keyword evidence="2" id="KW-0813">Transport</keyword>
<gene>
    <name evidence="9" type="ORF">Raf01_82370</name>
</gene>
<dbReference type="InterPro" id="IPR050171">
    <property type="entry name" value="MFS_Transporters"/>
</dbReference>
<keyword evidence="6 7" id="KW-0472">Membrane</keyword>
<keyword evidence="4 7" id="KW-0812">Transmembrane</keyword>
<evidence type="ECO:0000313" key="10">
    <source>
        <dbReference type="Proteomes" id="UP000642748"/>
    </source>
</evidence>
<dbReference type="GO" id="GO:0005886">
    <property type="term" value="C:plasma membrane"/>
    <property type="evidence" value="ECO:0007669"/>
    <property type="project" value="UniProtKB-SubCell"/>
</dbReference>
<dbReference type="InterPro" id="IPR036259">
    <property type="entry name" value="MFS_trans_sf"/>
</dbReference>
<dbReference type="Pfam" id="PF07690">
    <property type="entry name" value="MFS_1"/>
    <property type="match status" value="1"/>
</dbReference>
<evidence type="ECO:0000256" key="3">
    <source>
        <dbReference type="ARBA" id="ARBA00022475"/>
    </source>
</evidence>
<reference evidence="9" key="1">
    <citation type="submission" date="2021-01" db="EMBL/GenBank/DDBJ databases">
        <title>Whole genome shotgun sequence of Rugosimonospora africana NBRC 104875.</title>
        <authorList>
            <person name="Komaki H."/>
            <person name="Tamura T."/>
        </authorList>
    </citation>
    <scope>NUCLEOTIDE SEQUENCE</scope>
    <source>
        <strain evidence="9">NBRC 104875</strain>
    </source>
</reference>
<comment type="caution">
    <text evidence="9">The sequence shown here is derived from an EMBL/GenBank/DDBJ whole genome shotgun (WGS) entry which is preliminary data.</text>
</comment>
<evidence type="ECO:0000259" key="8">
    <source>
        <dbReference type="PROSITE" id="PS50850"/>
    </source>
</evidence>
<dbReference type="PROSITE" id="PS50850">
    <property type="entry name" value="MFS"/>
    <property type="match status" value="1"/>
</dbReference>
<evidence type="ECO:0000256" key="2">
    <source>
        <dbReference type="ARBA" id="ARBA00022448"/>
    </source>
</evidence>
<evidence type="ECO:0000256" key="1">
    <source>
        <dbReference type="ARBA" id="ARBA00004651"/>
    </source>
</evidence>
<dbReference type="SUPFAM" id="SSF103473">
    <property type="entry name" value="MFS general substrate transporter"/>
    <property type="match status" value="1"/>
</dbReference>
<keyword evidence="10" id="KW-1185">Reference proteome</keyword>
<evidence type="ECO:0000256" key="4">
    <source>
        <dbReference type="ARBA" id="ARBA00022692"/>
    </source>
</evidence>
<feature type="transmembrane region" description="Helical" evidence="7">
    <location>
        <begin position="49"/>
        <end position="74"/>
    </location>
</feature>
<feature type="transmembrane region" description="Helical" evidence="7">
    <location>
        <begin position="287"/>
        <end position="305"/>
    </location>
</feature>
<proteinExistence type="predicted"/>
<dbReference type="EMBL" id="BONZ01000088">
    <property type="protein sequence ID" value="GIH20065.1"/>
    <property type="molecule type" value="Genomic_DNA"/>
</dbReference>
<comment type="subcellular location">
    <subcellularLocation>
        <location evidence="1">Cell membrane</location>
        <topology evidence="1">Multi-pass membrane protein</topology>
    </subcellularLocation>
</comment>
<protein>
    <submittedName>
        <fullName evidence="9">Putative multi-drug efflux transporter</fullName>
    </submittedName>
</protein>
<dbReference type="PANTHER" id="PTHR23517:SF13">
    <property type="entry name" value="MAJOR FACILITATOR SUPERFAMILY MFS_1"/>
    <property type="match status" value="1"/>
</dbReference>
<evidence type="ECO:0000256" key="7">
    <source>
        <dbReference type="SAM" id="Phobius"/>
    </source>
</evidence>
<accession>A0A8J3VVA1</accession>
<feature type="transmembrane region" description="Helical" evidence="7">
    <location>
        <begin position="178"/>
        <end position="196"/>
    </location>
</feature>
<dbReference type="GO" id="GO:0022857">
    <property type="term" value="F:transmembrane transporter activity"/>
    <property type="evidence" value="ECO:0007669"/>
    <property type="project" value="InterPro"/>
</dbReference>
<dbReference type="Proteomes" id="UP000642748">
    <property type="component" value="Unassembled WGS sequence"/>
</dbReference>
<name>A0A8J3VVA1_9ACTN</name>
<feature type="transmembrane region" description="Helical" evidence="7">
    <location>
        <begin position="254"/>
        <end position="275"/>
    </location>
</feature>
<dbReference type="Gene3D" id="1.20.1250.20">
    <property type="entry name" value="MFS general substrate transporter like domains"/>
    <property type="match status" value="1"/>
</dbReference>
<feature type="transmembrane region" description="Helical" evidence="7">
    <location>
        <begin position="110"/>
        <end position="133"/>
    </location>
</feature>
<keyword evidence="5 7" id="KW-1133">Transmembrane helix</keyword>
<feature type="transmembrane region" description="Helical" evidence="7">
    <location>
        <begin position="21"/>
        <end position="37"/>
    </location>
</feature>
<dbReference type="InterPro" id="IPR020846">
    <property type="entry name" value="MFS_dom"/>
</dbReference>
<dbReference type="PANTHER" id="PTHR23517">
    <property type="entry name" value="RESISTANCE PROTEIN MDTM, PUTATIVE-RELATED-RELATED"/>
    <property type="match status" value="1"/>
</dbReference>
<evidence type="ECO:0000256" key="5">
    <source>
        <dbReference type="ARBA" id="ARBA00022989"/>
    </source>
</evidence>
<dbReference type="AlphaFoldDB" id="A0A8J3VVA1"/>
<feature type="transmembrane region" description="Helical" evidence="7">
    <location>
        <begin position="145"/>
        <end position="166"/>
    </location>
</feature>
<evidence type="ECO:0000313" key="9">
    <source>
        <dbReference type="EMBL" id="GIH20065.1"/>
    </source>
</evidence>
<evidence type="ECO:0000256" key="6">
    <source>
        <dbReference type="ARBA" id="ARBA00023136"/>
    </source>
</evidence>
<feature type="transmembrane region" description="Helical" evidence="7">
    <location>
        <begin position="86"/>
        <end position="104"/>
    </location>
</feature>
<feature type="transmembrane region" description="Helical" evidence="7">
    <location>
        <begin position="223"/>
        <end position="242"/>
    </location>
</feature>
<feature type="transmembrane region" description="Helical" evidence="7">
    <location>
        <begin position="374"/>
        <end position="395"/>
    </location>
</feature>
<dbReference type="InterPro" id="IPR011701">
    <property type="entry name" value="MFS"/>
</dbReference>
<keyword evidence="3" id="KW-1003">Cell membrane</keyword>
<sequence>MFGATEEREAPPAGQRASWPFWLLGTGIFVMLLSANLPTPLYSVYRERFGFSGAVLTLIFATYAIVLVPSLLVFGQLSDSIGRRRVIALGLAVATVAMVLFALARGTGWLFAARAAQGLAVGVITGTATAALVEHEPDGNQGRAALAATLGQAGGGAAGPVLAGVLAEWAPAPRVLCYLVGAALTAVVAVATLRVPEPPVPGGRWRPQWPSVPRERRSEFARAGLTGGAVWAVGALFLSVVPTYAGTVLKTHDLALLGAVTAVMLGTACVAQVVSLRAGLRSATGQLIGLLVLIAGLIALVGAFPPRSLPLLLIAAVLAGTGLGLGFIGAQTQVNHLAPQQRRGEVTAAFITCVYLGVTVAAVSVGLLSDVLSLFAGVSVVSVGIIAVAAATAVWHAKGYRHA</sequence>
<dbReference type="RefSeq" id="WP_203923504.1">
    <property type="nucleotide sequence ID" value="NZ_BONZ01000088.1"/>
</dbReference>
<feature type="transmembrane region" description="Helical" evidence="7">
    <location>
        <begin position="346"/>
        <end position="368"/>
    </location>
</feature>
<organism evidence="9 10">
    <name type="scientific">Rugosimonospora africana</name>
    <dbReference type="NCBI Taxonomy" id="556532"/>
    <lineage>
        <taxon>Bacteria</taxon>
        <taxon>Bacillati</taxon>
        <taxon>Actinomycetota</taxon>
        <taxon>Actinomycetes</taxon>
        <taxon>Micromonosporales</taxon>
        <taxon>Micromonosporaceae</taxon>
        <taxon>Rugosimonospora</taxon>
    </lineage>
</organism>
<feature type="domain" description="Major facilitator superfamily (MFS) profile" evidence="8">
    <location>
        <begin position="20"/>
        <end position="394"/>
    </location>
</feature>
<feature type="transmembrane region" description="Helical" evidence="7">
    <location>
        <begin position="311"/>
        <end position="334"/>
    </location>
</feature>